<evidence type="ECO:0000256" key="3">
    <source>
        <dbReference type="ARBA" id="ARBA00022475"/>
    </source>
</evidence>
<evidence type="ECO:0000256" key="4">
    <source>
        <dbReference type="ARBA" id="ARBA00022519"/>
    </source>
</evidence>
<accession>A0ABV2DHK6</accession>
<feature type="transmembrane region" description="Helical" evidence="8">
    <location>
        <begin position="457"/>
        <end position="479"/>
    </location>
</feature>
<feature type="domain" description="ABC transmembrane type-1" evidence="9">
    <location>
        <begin position="379"/>
        <end position="575"/>
    </location>
</feature>
<keyword evidence="7 8" id="KW-0472">Membrane</keyword>
<comment type="similarity">
    <text evidence="8">Belongs to the binding-protein-dependent transport system permease family.</text>
</comment>
<keyword evidence="5 8" id="KW-0812">Transmembrane</keyword>
<name>A0ABV2DHK6_9HYPH</name>
<feature type="transmembrane region" description="Helical" evidence="8">
    <location>
        <begin position="274"/>
        <end position="295"/>
    </location>
</feature>
<dbReference type="SUPFAM" id="SSF161098">
    <property type="entry name" value="MetI-like"/>
    <property type="match status" value="2"/>
</dbReference>
<keyword evidence="4" id="KW-0997">Cell inner membrane</keyword>
<dbReference type="Proteomes" id="UP001548832">
    <property type="component" value="Unassembled WGS sequence"/>
</dbReference>
<feature type="transmembrane region" description="Helical" evidence="8">
    <location>
        <begin position="125"/>
        <end position="145"/>
    </location>
</feature>
<dbReference type="CDD" id="cd06261">
    <property type="entry name" value="TM_PBP2"/>
    <property type="match status" value="2"/>
</dbReference>
<evidence type="ECO:0000256" key="5">
    <source>
        <dbReference type="ARBA" id="ARBA00022692"/>
    </source>
</evidence>
<dbReference type="PROSITE" id="PS50928">
    <property type="entry name" value="ABC_TM1"/>
    <property type="match status" value="2"/>
</dbReference>
<dbReference type="PANTHER" id="PTHR43357:SF3">
    <property type="entry name" value="FE(3+)-TRANSPORT SYSTEM PERMEASE PROTEIN FBPB 2"/>
    <property type="match status" value="1"/>
</dbReference>
<feature type="transmembrane region" description="Helical" evidence="8">
    <location>
        <begin position="500"/>
        <end position="525"/>
    </location>
</feature>
<evidence type="ECO:0000313" key="10">
    <source>
        <dbReference type="EMBL" id="MET2829536.1"/>
    </source>
</evidence>
<evidence type="ECO:0000256" key="2">
    <source>
        <dbReference type="ARBA" id="ARBA00022448"/>
    </source>
</evidence>
<feature type="domain" description="ABC transmembrane type-1" evidence="9">
    <location>
        <begin position="87"/>
        <end position="292"/>
    </location>
</feature>
<evidence type="ECO:0000256" key="7">
    <source>
        <dbReference type="ARBA" id="ARBA00023136"/>
    </source>
</evidence>
<comment type="subcellular location">
    <subcellularLocation>
        <location evidence="1">Cell inner membrane</location>
        <topology evidence="1">Multi-pass membrane protein</topology>
    </subcellularLocation>
    <subcellularLocation>
        <location evidence="8">Cell membrane</location>
        <topology evidence="8">Multi-pass membrane protein</topology>
    </subcellularLocation>
</comment>
<comment type="caution">
    <text evidence="10">The sequence shown here is derived from an EMBL/GenBank/DDBJ whole genome shotgun (WGS) entry which is preliminary data.</text>
</comment>
<feature type="transmembrane region" description="Helical" evidence="8">
    <location>
        <begin position="213"/>
        <end position="235"/>
    </location>
</feature>
<sequence>MQHTDVAASARGVGTGRLLQGGRAVLVRCAGPFAIYAVFALLIGLPLALVLVQAVMPGLFAVQDGSNILSFEPLARVFNSAHVASSVLHSLELGMLVACTTTALGGAFAVLVQRCDIPLRTAISTVPWLVFLTPSYLKALAWVLLMSPGGYLAQFGLLPSWLGSSFFGLTGLVFVHTLSLFPLAVFIIGNALAGLGSELEDAARLSGAAPLRIWLRINGPLLAPAIALSFIATFAEVLSDFGLASTIARMSNFGVLTYGIYAAASEYPVDFPAAGAQALVLLGLVLLVVVADRLLRRRADPRLISGRSRPARLYNLGKWHRLAMAAALAVALLALVLPLTAIAARALTQTLGHGLIWSNFTSANVVAALSLNTEANDGLLRSLFYAGLTAVIASALALLLSAQLERASPVLRTAVIGLSLGSVAIPGIVLGFGYILVWNRLPGFRDWPFPHYGNGSLLVMGYVAAALPYCLVVILAAIGQLAPSLTDAARLNGVGTVRRLLAITLPLVLLSVVTAFLLTFIRTVFELPISQMLIPQSGPPAPTLILRLFSHDRDGLASAIALVAMAAAGIGAALVWYPLQRFVKPRRSAGHVHAGSSPIAETGTSP</sequence>
<protein>
    <submittedName>
        <fullName evidence="10">ABC transporter permease subunit</fullName>
    </submittedName>
</protein>
<feature type="transmembrane region" description="Helical" evidence="8">
    <location>
        <begin position="383"/>
        <end position="402"/>
    </location>
</feature>
<gene>
    <name evidence="10" type="ORF">ABVQ20_21420</name>
</gene>
<keyword evidence="3" id="KW-1003">Cell membrane</keyword>
<feature type="transmembrane region" description="Helical" evidence="8">
    <location>
        <begin position="556"/>
        <end position="577"/>
    </location>
</feature>
<dbReference type="InterPro" id="IPR035906">
    <property type="entry name" value="MetI-like_sf"/>
</dbReference>
<feature type="transmembrane region" description="Helical" evidence="8">
    <location>
        <begin position="414"/>
        <end position="437"/>
    </location>
</feature>
<feature type="transmembrane region" description="Helical" evidence="8">
    <location>
        <begin position="33"/>
        <end position="56"/>
    </location>
</feature>
<dbReference type="PANTHER" id="PTHR43357">
    <property type="entry name" value="INNER MEMBRANE ABC TRANSPORTER PERMEASE PROTEIN YDCV"/>
    <property type="match status" value="1"/>
</dbReference>
<evidence type="ECO:0000313" key="11">
    <source>
        <dbReference type="Proteomes" id="UP001548832"/>
    </source>
</evidence>
<dbReference type="Gene3D" id="1.10.3720.10">
    <property type="entry name" value="MetI-like"/>
    <property type="match status" value="2"/>
</dbReference>
<evidence type="ECO:0000259" key="9">
    <source>
        <dbReference type="PROSITE" id="PS50928"/>
    </source>
</evidence>
<dbReference type="Pfam" id="PF00528">
    <property type="entry name" value="BPD_transp_1"/>
    <property type="match status" value="2"/>
</dbReference>
<dbReference type="EMBL" id="JBEWSZ010000001">
    <property type="protein sequence ID" value="MET2829536.1"/>
    <property type="molecule type" value="Genomic_DNA"/>
</dbReference>
<evidence type="ECO:0000256" key="8">
    <source>
        <dbReference type="RuleBase" id="RU363032"/>
    </source>
</evidence>
<keyword evidence="2 8" id="KW-0813">Transport</keyword>
<feature type="transmembrane region" description="Helical" evidence="8">
    <location>
        <begin position="93"/>
        <end position="113"/>
    </location>
</feature>
<organism evidence="10 11">
    <name type="scientific">Mesorhizobium shangrilense</name>
    <dbReference type="NCBI Taxonomy" id="460060"/>
    <lineage>
        <taxon>Bacteria</taxon>
        <taxon>Pseudomonadati</taxon>
        <taxon>Pseudomonadota</taxon>
        <taxon>Alphaproteobacteria</taxon>
        <taxon>Hyphomicrobiales</taxon>
        <taxon>Phyllobacteriaceae</taxon>
        <taxon>Mesorhizobium</taxon>
    </lineage>
</organism>
<keyword evidence="6 8" id="KW-1133">Transmembrane helix</keyword>
<keyword evidence="11" id="KW-1185">Reference proteome</keyword>
<feature type="transmembrane region" description="Helical" evidence="8">
    <location>
        <begin position="322"/>
        <end position="344"/>
    </location>
</feature>
<feature type="transmembrane region" description="Helical" evidence="8">
    <location>
        <begin position="165"/>
        <end position="192"/>
    </location>
</feature>
<dbReference type="RefSeq" id="WP_354461467.1">
    <property type="nucleotide sequence ID" value="NZ_JBEWSZ010000001.1"/>
</dbReference>
<reference evidence="10 11" key="1">
    <citation type="submission" date="2024-06" db="EMBL/GenBank/DDBJ databases">
        <authorList>
            <person name="Kim D.-U."/>
        </authorList>
    </citation>
    <scope>NUCLEOTIDE SEQUENCE [LARGE SCALE GENOMIC DNA]</scope>
    <source>
        <strain evidence="10 11">KACC15460</strain>
    </source>
</reference>
<proteinExistence type="inferred from homology"/>
<evidence type="ECO:0000256" key="1">
    <source>
        <dbReference type="ARBA" id="ARBA00004429"/>
    </source>
</evidence>
<dbReference type="InterPro" id="IPR000515">
    <property type="entry name" value="MetI-like"/>
</dbReference>
<evidence type="ECO:0000256" key="6">
    <source>
        <dbReference type="ARBA" id="ARBA00022989"/>
    </source>
</evidence>